<dbReference type="GO" id="GO:0032502">
    <property type="term" value="P:developmental process"/>
    <property type="evidence" value="ECO:0007669"/>
    <property type="project" value="TreeGrafter"/>
</dbReference>
<dbReference type="Pfam" id="PF00010">
    <property type="entry name" value="HLH"/>
    <property type="match status" value="1"/>
</dbReference>
<dbReference type="GO" id="GO:0005634">
    <property type="term" value="C:nucleus"/>
    <property type="evidence" value="ECO:0007669"/>
    <property type="project" value="UniProtKB-SubCell"/>
</dbReference>
<evidence type="ECO:0000313" key="10">
    <source>
        <dbReference type="EMBL" id="CAF3919972.1"/>
    </source>
</evidence>
<dbReference type="EMBL" id="CAJOBA010023046">
    <property type="protein sequence ID" value="CAF3919972.1"/>
    <property type="molecule type" value="Genomic_DNA"/>
</dbReference>
<keyword evidence="3" id="KW-0238">DNA-binding</keyword>
<dbReference type="GO" id="GO:0000977">
    <property type="term" value="F:RNA polymerase II transcription regulatory region sequence-specific DNA binding"/>
    <property type="evidence" value="ECO:0007669"/>
    <property type="project" value="TreeGrafter"/>
</dbReference>
<reference evidence="9" key="1">
    <citation type="submission" date="2021-02" db="EMBL/GenBank/DDBJ databases">
        <authorList>
            <person name="Nowell W R."/>
        </authorList>
    </citation>
    <scope>NUCLEOTIDE SEQUENCE</scope>
</reference>
<dbReference type="EMBL" id="CAJOBC010007109">
    <property type="protein sequence ID" value="CAF3921574.1"/>
    <property type="molecule type" value="Genomic_DNA"/>
</dbReference>
<keyword evidence="5" id="KW-0539">Nucleus</keyword>
<feature type="compositionally biased region" description="Low complexity" evidence="6">
    <location>
        <begin position="225"/>
        <end position="248"/>
    </location>
</feature>
<dbReference type="InterPro" id="IPR011598">
    <property type="entry name" value="bHLH_dom"/>
</dbReference>
<proteinExistence type="predicted"/>
<keyword evidence="4" id="KW-0804">Transcription</keyword>
<evidence type="ECO:0000256" key="5">
    <source>
        <dbReference type="ARBA" id="ARBA00023242"/>
    </source>
</evidence>
<sequence length="317" mass="36130">MIITMFNDYFVTNSEPLVYSSPRSDVRCHPYGSGRSYSSPNNNSNNYMSSNYQSNIDIDATFQLDDPLPHDLDSYSIYPYDYTIWSPNGSPRCFKRRVSANKKERRRTQSINTAFSDLRGCIPNVPSDTKLSKIKTLKLATKYIEYLMDILSKDDPNITPLAFKADITKTRKDHREIKYNNDISPRKNKGRTGWPQDVWASELNNKNENIHHQSSDPMTIKTTISNNNGSVCSNSNSPTLSNSSSSTNLSINNIVSRKKTSQHYSVKKKTSRPNGILRNRSSVITKIILCNERLSSDKLRKALIDVKPLYNSKKNIH</sequence>
<evidence type="ECO:0000256" key="6">
    <source>
        <dbReference type="SAM" id="MobiDB-lite"/>
    </source>
</evidence>
<dbReference type="CDD" id="cd11466">
    <property type="entry name" value="bHLH_TS_HAND"/>
    <property type="match status" value="1"/>
</dbReference>
<evidence type="ECO:0000256" key="3">
    <source>
        <dbReference type="ARBA" id="ARBA00023125"/>
    </source>
</evidence>
<dbReference type="FunFam" id="4.10.280.10:FF:000010">
    <property type="entry name" value="Scleraxis bHLH transcription factor"/>
    <property type="match status" value="1"/>
</dbReference>
<dbReference type="EMBL" id="CAJNOK010011165">
    <property type="protein sequence ID" value="CAF1133658.1"/>
    <property type="molecule type" value="Genomic_DNA"/>
</dbReference>
<dbReference type="Proteomes" id="UP000682733">
    <property type="component" value="Unassembled WGS sequence"/>
</dbReference>
<dbReference type="PANTHER" id="PTHR23349">
    <property type="entry name" value="BASIC HELIX-LOOP-HELIX TRANSCRIPTION FACTOR, TWIST"/>
    <property type="match status" value="1"/>
</dbReference>
<name>A0A814T8N8_9BILA</name>
<protein>
    <recommendedName>
        <fullName evidence="7">BHLH domain-containing protein</fullName>
    </recommendedName>
</protein>
<keyword evidence="2" id="KW-0805">Transcription regulation</keyword>
<dbReference type="Proteomes" id="UP000677228">
    <property type="component" value="Unassembled WGS sequence"/>
</dbReference>
<evidence type="ECO:0000313" key="12">
    <source>
        <dbReference type="Proteomes" id="UP000663829"/>
    </source>
</evidence>
<evidence type="ECO:0000256" key="1">
    <source>
        <dbReference type="ARBA" id="ARBA00004123"/>
    </source>
</evidence>
<dbReference type="OrthoDB" id="10055449at2759"/>
<dbReference type="EMBL" id="CAJNOQ010007110">
    <property type="protein sequence ID" value="CAF1158165.1"/>
    <property type="molecule type" value="Genomic_DNA"/>
</dbReference>
<dbReference type="Gene3D" id="4.10.280.10">
    <property type="entry name" value="Helix-loop-helix DNA-binding domain"/>
    <property type="match status" value="1"/>
</dbReference>
<dbReference type="Proteomes" id="UP000681722">
    <property type="component" value="Unassembled WGS sequence"/>
</dbReference>
<feature type="domain" description="BHLH" evidence="7">
    <location>
        <begin position="95"/>
        <end position="147"/>
    </location>
</feature>
<evidence type="ECO:0000259" key="7">
    <source>
        <dbReference type="PROSITE" id="PS50888"/>
    </source>
</evidence>
<dbReference type="SMART" id="SM00353">
    <property type="entry name" value="HLH"/>
    <property type="match status" value="1"/>
</dbReference>
<evidence type="ECO:0000313" key="8">
    <source>
        <dbReference type="EMBL" id="CAF1133658.1"/>
    </source>
</evidence>
<dbReference type="PROSITE" id="PS50888">
    <property type="entry name" value="BHLH"/>
    <property type="match status" value="1"/>
</dbReference>
<comment type="subcellular location">
    <subcellularLocation>
        <location evidence="1">Nucleus</location>
    </subcellularLocation>
</comment>
<dbReference type="InterPro" id="IPR036638">
    <property type="entry name" value="HLH_DNA-bd_sf"/>
</dbReference>
<organism evidence="9 12">
    <name type="scientific">Didymodactylos carnosus</name>
    <dbReference type="NCBI Taxonomy" id="1234261"/>
    <lineage>
        <taxon>Eukaryota</taxon>
        <taxon>Metazoa</taxon>
        <taxon>Spiralia</taxon>
        <taxon>Gnathifera</taxon>
        <taxon>Rotifera</taxon>
        <taxon>Eurotatoria</taxon>
        <taxon>Bdelloidea</taxon>
        <taxon>Philodinida</taxon>
        <taxon>Philodinidae</taxon>
        <taxon>Didymodactylos</taxon>
    </lineage>
</organism>
<feature type="compositionally biased region" description="Polar residues" evidence="6">
    <location>
        <begin position="215"/>
        <end position="224"/>
    </location>
</feature>
<comment type="caution">
    <text evidence="9">The sequence shown here is derived from an EMBL/GenBank/DDBJ whole genome shotgun (WGS) entry which is preliminary data.</text>
</comment>
<gene>
    <name evidence="9" type="ORF">GPM918_LOCUS21536</name>
    <name evidence="8" type="ORF">OVA965_LOCUS20779</name>
    <name evidence="11" type="ORF">SRO942_LOCUS21533</name>
    <name evidence="10" type="ORF">TMI583_LOCUS21258</name>
</gene>
<dbReference type="GO" id="GO:0000981">
    <property type="term" value="F:DNA-binding transcription factor activity, RNA polymerase II-specific"/>
    <property type="evidence" value="ECO:0007669"/>
    <property type="project" value="TreeGrafter"/>
</dbReference>
<dbReference type="GO" id="GO:0046983">
    <property type="term" value="F:protein dimerization activity"/>
    <property type="evidence" value="ECO:0007669"/>
    <property type="project" value="InterPro"/>
</dbReference>
<dbReference type="PANTHER" id="PTHR23349:SF68">
    <property type="entry name" value="FI14601P"/>
    <property type="match status" value="1"/>
</dbReference>
<dbReference type="Proteomes" id="UP000663829">
    <property type="component" value="Unassembled WGS sequence"/>
</dbReference>
<dbReference type="InterPro" id="IPR050283">
    <property type="entry name" value="E-box_TF_Regulators"/>
</dbReference>
<accession>A0A814T8N8</accession>
<evidence type="ECO:0000313" key="11">
    <source>
        <dbReference type="EMBL" id="CAF3921574.1"/>
    </source>
</evidence>
<dbReference type="AlphaFoldDB" id="A0A814T8N8"/>
<keyword evidence="12" id="KW-1185">Reference proteome</keyword>
<evidence type="ECO:0000256" key="4">
    <source>
        <dbReference type="ARBA" id="ARBA00023163"/>
    </source>
</evidence>
<feature type="region of interest" description="Disordered" evidence="6">
    <location>
        <begin position="209"/>
        <end position="248"/>
    </location>
</feature>
<dbReference type="SUPFAM" id="SSF47459">
    <property type="entry name" value="HLH, helix-loop-helix DNA-binding domain"/>
    <property type="match status" value="1"/>
</dbReference>
<evidence type="ECO:0000313" key="9">
    <source>
        <dbReference type="EMBL" id="CAF1158165.1"/>
    </source>
</evidence>
<evidence type="ECO:0000256" key="2">
    <source>
        <dbReference type="ARBA" id="ARBA00023015"/>
    </source>
</evidence>